<dbReference type="GO" id="GO:0005886">
    <property type="term" value="C:plasma membrane"/>
    <property type="evidence" value="ECO:0007669"/>
    <property type="project" value="UniProtKB-SubCell"/>
</dbReference>
<keyword evidence="4 6" id="KW-1133">Transmembrane helix</keyword>
<comment type="caution">
    <text evidence="8">The sequence shown here is derived from an EMBL/GenBank/DDBJ whole genome shotgun (WGS) entry which is preliminary data.</text>
</comment>
<dbReference type="EMBL" id="DAKRPA010000008">
    <property type="protein sequence ID" value="DBA04410.1"/>
    <property type="molecule type" value="Genomic_DNA"/>
</dbReference>
<evidence type="ECO:0000256" key="6">
    <source>
        <dbReference type="SAM" id="Phobius"/>
    </source>
</evidence>
<dbReference type="PANTHER" id="PTHR12677">
    <property type="entry name" value="GOLGI APPARATUS MEMBRANE PROTEIN TVP38-RELATED"/>
    <property type="match status" value="1"/>
</dbReference>
<reference evidence="8" key="1">
    <citation type="submission" date="2022-11" db="EMBL/GenBank/DDBJ databases">
        <authorList>
            <person name="Morgan W.R."/>
            <person name="Tartar A."/>
        </authorList>
    </citation>
    <scope>NUCLEOTIDE SEQUENCE</scope>
    <source>
        <strain evidence="8">ARSEF 373</strain>
    </source>
</reference>
<dbReference type="InterPro" id="IPR015414">
    <property type="entry name" value="TMEM64"/>
</dbReference>
<organism evidence="8 9">
    <name type="scientific">Lagenidium giganteum</name>
    <dbReference type="NCBI Taxonomy" id="4803"/>
    <lineage>
        <taxon>Eukaryota</taxon>
        <taxon>Sar</taxon>
        <taxon>Stramenopiles</taxon>
        <taxon>Oomycota</taxon>
        <taxon>Peronosporomycetes</taxon>
        <taxon>Pythiales</taxon>
        <taxon>Pythiaceae</taxon>
    </lineage>
</organism>
<evidence type="ECO:0000259" key="7">
    <source>
        <dbReference type="Pfam" id="PF09335"/>
    </source>
</evidence>
<evidence type="ECO:0000256" key="2">
    <source>
        <dbReference type="ARBA" id="ARBA00022475"/>
    </source>
</evidence>
<dbReference type="PANTHER" id="PTHR12677:SF59">
    <property type="entry name" value="GOLGI APPARATUS MEMBRANE PROTEIN TVP38-RELATED"/>
    <property type="match status" value="1"/>
</dbReference>
<comment type="subcellular location">
    <subcellularLocation>
        <location evidence="1">Cell membrane</location>
        <topology evidence="1">Multi-pass membrane protein</topology>
    </subcellularLocation>
</comment>
<evidence type="ECO:0000256" key="4">
    <source>
        <dbReference type="ARBA" id="ARBA00022989"/>
    </source>
</evidence>
<accession>A0AAV2ZET6</accession>
<keyword evidence="3 6" id="KW-0812">Transmembrane</keyword>
<feature type="transmembrane region" description="Helical" evidence="6">
    <location>
        <begin position="114"/>
        <end position="134"/>
    </location>
</feature>
<evidence type="ECO:0000256" key="5">
    <source>
        <dbReference type="ARBA" id="ARBA00023136"/>
    </source>
</evidence>
<sequence length="249" mass="26889">MLALPLLLMAVIPLGIPTSFIEMLAVTLFGVWRGVFLCVIGKMLGGSLAFGIGRKLGRKRIGDYLQTKYPFFQALFGVLQGGDWKPLILVQLSGLPNFIKCYGLAITNVAPVRFLLTALVGALPYSIMWCLIGFETSDLLADEDSNGLSTNATVPVVVDNSKRVIVMVLAIALTVAALLVMAWYTRKQLKLLPGKVPKRSDNSKHEGATARVLPVSVQDDGANSSNLSEPLTMVVPIESIKMMCEAPVI</sequence>
<evidence type="ECO:0000256" key="1">
    <source>
        <dbReference type="ARBA" id="ARBA00004651"/>
    </source>
</evidence>
<reference evidence="8" key="2">
    <citation type="journal article" date="2023" name="Microbiol Resour">
        <title>Decontamination and Annotation of the Draft Genome Sequence of the Oomycete Lagenidium giganteum ARSEF 373.</title>
        <authorList>
            <person name="Morgan W.R."/>
            <person name="Tartar A."/>
        </authorList>
    </citation>
    <scope>NUCLEOTIDE SEQUENCE</scope>
    <source>
        <strain evidence="8">ARSEF 373</strain>
    </source>
</reference>
<dbReference type="AlphaFoldDB" id="A0AAV2ZET6"/>
<keyword evidence="9" id="KW-1185">Reference proteome</keyword>
<feature type="domain" description="VTT" evidence="7">
    <location>
        <begin position="16"/>
        <end position="133"/>
    </location>
</feature>
<proteinExistence type="predicted"/>
<evidence type="ECO:0000313" key="9">
    <source>
        <dbReference type="Proteomes" id="UP001146120"/>
    </source>
</evidence>
<keyword evidence="5 6" id="KW-0472">Membrane</keyword>
<dbReference type="Pfam" id="PF09335">
    <property type="entry name" value="VTT_dom"/>
    <property type="match status" value="1"/>
</dbReference>
<keyword evidence="2" id="KW-1003">Cell membrane</keyword>
<evidence type="ECO:0000256" key="3">
    <source>
        <dbReference type="ARBA" id="ARBA00022692"/>
    </source>
</evidence>
<name>A0AAV2ZET6_9STRA</name>
<feature type="transmembrane region" description="Helical" evidence="6">
    <location>
        <begin position="31"/>
        <end position="52"/>
    </location>
</feature>
<evidence type="ECO:0000313" key="8">
    <source>
        <dbReference type="EMBL" id="DBA04410.1"/>
    </source>
</evidence>
<feature type="transmembrane region" description="Helical" evidence="6">
    <location>
        <begin position="164"/>
        <end position="185"/>
    </location>
</feature>
<gene>
    <name evidence="8" type="ORF">N0F65_010006</name>
</gene>
<dbReference type="Proteomes" id="UP001146120">
    <property type="component" value="Unassembled WGS sequence"/>
</dbReference>
<dbReference type="InterPro" id="IPR032816">
    <property type="entry name" value="VTT_dom"/>
</dbReference>
<protein>
    <recommendedName>
        <fullName evidence="7">VTT domain-containing protein</fullName>
    </recommendedName>
</protein>